<evidence type="ECO:0000256" key="2">
    <source>
        <dbReference type="ARBA" id="ARBA00022729"/>
    </source>
</evidence>
<keyword evidence="8" id="KW-1185">Reference proteome</keyword>
<evidence type="ECO:0000256" key="4">
    <source>
        <dbReference type="SAM" id="MobiDB-lite"/>
    </source>
</evidence>
<dbReference type="EMBL" id="CP012752">
    <property type="protein sequence ID" value="ALG07755.1"/>
    <property type="molecule type" value="Genomic_DNA"/>
</dbReference>
<dbReference type="Pfam" id="PF00561">
    <property type="entry name" value="Abhydrolase_1"/>
    <property type="match status" value="1"/>
</dbReference>
<dbReference type="PANTHER" id="PTHR43248:SF29">
    <property type="entry name" value="TRIPEPTIDYL AMINOPEPTIDASE"/>
    <property type="match status" value="1"/>
</dbReference>
<dbReference type="InterPro" id="IPR051601">
    <property type="entry name" value="Serine_prot/Carboxylest_S33"/>
</dbReference>
<keyword evidence="3" id="KW-0378">Hydrolase</keyword>
<dbReference type="InterPro" id="IPR029058">
    <property type="entry name" value="AB_hydrolase_fold"/>
</dbReference>
<feature type="region of interest" description="Disordered" evidence="4">
    <location>
        <begin position="352"/>
        <end position="396"/>
    </location>
</feature>
<feature type="signal peptide" evidence="5">
    <location>
        <begin position="1"/>
        <end position="23"/>
    </location>
</feature>
<evidence type="ECO:0000256" key="3">
    <source>
        <dbReference type="ARBA" id="ARBA00022801"/>
    </source>
</evidence>
<dbReference type="RefSeq" id="WP_054289665.1">
    <property type="nucleotide sequence ID" value="NZ_CP012752.1"/>
</dbReference>
<feature type="domain" description="AB hydrolase-1" evidence="6">
    <location>
        <begin position="73"/>
        <end position="257"/>
    </location>
</feature>
<dbReference type="KEGG" id="kphy:AOZ06_13305"/>
<dbReference type="GO" id="GO:0016787">
    <property type="term" value="F:hydrolase activity"/>
    <property type="evidence" value="ECO:0007669"/>
    <property type="project" value="UniProtKB-KW"/>
</dbReference>
<evidence type="ECO:0000313" key="7">
    <source>
        <dbReference type="EMBL" id="ALG07755.1"/>
    </source>
</evidence>
<accession>A0A0N9HW62</accession>
<gene>
    <name evidence="7" type="ORF">AOZ06_13305</name>
</gene>
<evidence type="ECO:0000259" key="6">
    <source>
        <dbReference type="Pfam" id="PF00561"/>
    </source>
</evidence>
<name>A0A0N9HW62_9PSEU</name>
<dbReference type="OrthoDB" id="4498590at2"/>
<dbReference type="InterPro" id="IPR000073">
    <property type="entry name" value="AB_hydrolase_1"/>
</dbReference>
<feature type="compositionally biased region" description="Low complexity" evidence="4">
    <location>
        <begin position="376"/>
        <end position="389"/>
    </location>
</feature>
<organism evidence="7 8">
    <name type="scientific">Kibdelosporangium phytohabitans</name>
    <dbReference type="NCBI Taxonomy" id="860235"/>
    <lineage>
        <taxon>Bacteria</taxon>
        <taxon>Bacillati</taxon>
        <taxon>Actinomycetota</taxon>
        <taxon>Actinomycetes</taxon>
        <taxon>Pseudonocardiales</taxon>
        <taxon>Pseudonocardiaceae</taxon>
        <taxon>Kibdelosporangium</taxon>
    </lineage>
</organism>
<dbReference type="PANTHER" id="PTHR43248">
    <property type="entry name" value="2-SUCCINYL-6-HYDROXY-2,4-CYCLOHEXADIENE-1-CARBOXYLATE SYNTHASE"/>
    <property type="match status" value="1"/>
</dbReference>
<comment type="similarity">
    <text evidence="1">Belongs to the peptidase S33 family.</text>
</comment>
<reference evidence="7 8" key="1">
    <citation type="submission" date="2015-07" db="EMBL/GenBank/DDBJ databases">
        <title>Genome sequencing of Kibdelosporangium phytohabitans.</title>
        <authorList>
            <person name="Qin S."/>
            <person name="Xing K."/>
        </authorList>
    </citation>
    <scope>NUCLEOTIDE SEQUENCE [LARGE SCALE GENOMIC DNA]</scope>
    <source>
        <strain evidence="7 8">KLBMP1111</strain>
    </source>
</reference>
<sequence length="396" mass="42991">MRLFVVSVLVSGAVVIPATTAGATGLVWRPCDGSPLECSTLSVPLDYREPNAAKIDIAVSRKRSADPAARRGVLLLNPGGPGASGRGMPLRIGEWAPMGLTDAHDLIGFDPRGTGNSTPNSCRLDDGQLEQTKMLTYPADGGSGIAESVAYAREVAKRCFEHAVDRLPYITTANTARDMVRIRLALGERKISYFGVSGGAYLGAVYTTMFPHQSDRFVLDSVVDPRGVWRGQWRHRGPSGEENFDDFATRAARRHSTYGLGATREAVSDTYLTLADKLDTQSVKEMTGNGLRGFARYGLYGTADYPRPAEVLQAARPGLSRTTCSPRSSWPRSSVSCAATLRTRATSRCTRPRCWPTRRSTRRPTGCRRTSRRARSGPSRSSRPSRSPTVARATCC</sequence>
<dbReference type="SUPFAM" id="SSF53474">
    <property type="entry name" value="alpha/beta-Hydrolases"/>
    <property type="match status" value="1"/>
</dbReference>
<protein>
    <recommendedName>
        <fullName evidence="6">AB hydrolase-1 domain-containing protein</fullName>
    </recommendedName>
</protein>
<evidence type="ECO:0000256" key="1">
    <source>
        <dbReference type="ARBA" id="ARBA00010088"/>
    </source>
</evidence>
<feature type="chain" id="PRO_5006035559" description="AB hydrolase-1 domain-containing protein" evidence="5">
    <location>
        <begin position="24"/>
        <end position="396"/>
    </location>
</feature>
<keyword evidence="2 5" id="KW-0732">Signal</keyword>
<dbReference type="Gene3D" id="3.40.50.1820">
    <property type="entry name" value="alpha/beta hydrolase"/>
    <property type="match status" value="1"/>
</dbReference>
<dbReference type="AlphaFoldDB" id="A0A0N9HW62"/>
<proteinExistence type="inferred from homology"/>
<dbReference type="STRING" id="860235.AOZ06_13305"/>
<dbReference type="Proteomes" id="UP000063699">
    <property type="component" value="Chromosome"/>
</dbReference>
<feature type="compositionally biased region" description="Basic residues" evidence="4">
    <location>
        <begin position="359"/>
        <end position="375"/>
    </location>
</feature>
<evidence type="ECO:0000256" key="5">
    <source>
        <dbReference type="SAM" id="SignalP"/>
    </source>
</evidence>
<evidence type="ECO:0000313" key="8">
    <source>
        <dbReference type="Proteomes" id="UP000063699"/>
    </source>
</evidence>